<dbReference type="AlphaFoldDB" id="A0A7J8RPE1"/>
<keyword evidence="2" id="KW-1185">Reference proteome</keyword>
<organism evidence="1 2">
    <name type="scientific">Gossypium davidsonii</name>
    <name type="common">Davidson's cotton</name>
    <name type="synonym">Gossypium klotzschianum subsp. davidsonii</name>
    <dbReference type="NCBI Taxonomy" id="34287"/>
    <lineage>
        <taxon>Eukaryota</taxon>
        <taxon>Viridiplantae</taxon>
        <taxon>Streptophyta</taxon>
        <taxon>Embryophyta</taxon>
        <taxon>Tracheophyta</taxon>
        <taxon>Spermatophyta</taxon>
        <taxon>Magnoliopsida</taxon>
        <taxon>eudicotyledons</taxon>
        <taxon>Gunneridae</taxon>
        <taxon>Pentapetalae</taxon>
        <taxon>rosids</taxon>
        <taxon>malvids</taxon>
        <taxon>Malvales</taxon>
        <taxon>Malvaceae</taxon>
        <taxon>Malvoideae</taxon>
        <taxon>Gossypium</taxon>
    </lineage>
</organism>
<protein>
    <submittedName>
        <fullName evidence="1">Uncharacterized protein</fullName>
    </submittedName>
</protein>
<comment type="caution">
    <text evidence="1">The sequence shown here is derived from an EMBL/GenBank/DDBJ whole genome shotgun (WGS) entry which is preliminary data.</text>
</comment>
<proteinExistence type="predicted"/>
<dbReference type="Proteomes" id="UP000593561">
    <property type="component" value="Unassembled WGS sequence"/>
</dbReference>
<evidence type="ECO:0000313" key="1">
    <source>
        <dbReference type="EMBL" id="MBA0615684.1"/>
    </source>
</evidence>
<name>A0A7J8RPE1_GOSDV</name>
<evidence type="ECO:0000313" key="2">
    <source>
        <dbReference type="Proteomes" id="UP000593561"/>
    </source>
</evidence>
<accession>A0A7J8RPE1</accession>
<sequence length="32" mass="3575">MIGSRLGLTTRTNVSIPKLCPRFIKDTRTLVS</sequence>
<gene>
    <name evidence="1" type="ORF">Godav_015803</name>
</gene>
<reference evidence="1 2" key="1">
    <citation type="journal article" date="2019" name="Genome Biol. Evol.">
        <title>Insights into the evolution of the New World diploid cottons (Gossypium, subgenus Houzingenia) based on genome sequencing.</title>
        <authorList>
            <person name="Grover C.E."/>
            <person name="Arick M.A. 2nd"/>
            <person name="Thrash A."/>
            <person name="Conover J.L."/>
            <person name="Sanders W.S."/>
            <person name="Peterson D.G."/>
            <person name="Frelichowski J.E."/>
            <person name="Scheffler J.A."/>
            <person name="Scheffler B.E."/>
            <person name="Wendel J.F."/>
        </authorList>
    </citation>
    <scope>NUCLEOTIDE SEQUENCE [LARGE SCALE GENOMIC DNA]</scope>
    <source>
        <strain evidence="1">27</strain>
        <tissue evidence="1">Leaf</tissue>
    </source>
</reference>
<dbReference type="EMBL" id="JABFAC010000006">
    <property type="protein sequence ID" value="MBA0615684.1"/>
    <property type="molecule type" value="Genomic_DNA"/>
</dbReference>